<evidence type="ECO:0000256" key="12">
    <source>
        <dbReference type="RuleBase" id="RU363075"/>
    </source>
</evidence>
<evidence type="ECO:0000256" key="10">
    <source>
        <dbReference type="ARBA" id="ARBA00044721"/>
    </source>
</evidence>
<reference evidence="13 14" key="1">
    <citation type="submission" date="2022-12" db="EMBL/GenBank/DDBJ databases">
        <title>Chromosome-level genome of Tegillarca granosa.</title>
        <authorList>
            <person name="Kim J."/>
        </authorList>
    </citation>
    <scope>NUCLEOTIDE SEQUENCE [LARGE SCALE GENOMIC DNA]</scope>
    <source>
        <strain evidence="13">Teg-2019</strain>
        <tissue evidence="13">Adductor muscle</tissue>
    </source>
</reference>
<name>A0ABQ9EF55_TEGGR</name>
<proteinExistence type="inferred from homology"/>
<dbReference type="Proteomes" id="UP001217089">
    <property type="component" value="Unassembled WGS sequence"/>
</dbReference>
<evidence type="ECO:0000256" key="1">
    <source>
        <dbReference type="ARBA" id="ARBA00004477"/>
    </source>
</evidence>
<keyword evidence="5" id="KW-0808">Transferase</keyword>
<comment type="pathway">
    <text evidence="2">Protein modification; protein glycosylation.</text>
</comment>
<comment type="subcellular location">
    <subcellularLocation>
        <location evidence="1 12">Endoplasmic reticulum membrane</location>
        <topology evidence="1 12">Multi-pass membrane protein</topology>
    </subcellularLocation>
</comment>
<feature type="transmembrane region" description="Helical" evidence="12">
    <location>
        <begin position="267"/>
        <end position="290"/>
    </location>
</feature>
<dbReference type="PANTHER" id="PTHR22760">
    <property type="entry name" value="GLYCOSYLTRANSFERASE"/>
    <property type="match status" value="1"/>
</dbReference>
<keyword evidence="8 12" id="KW-1133">Transmembrane helix</keyword>
<sequence>MSCRMCIIPWYKEIRYFYIHNRHSSYKNTKIMLDNLGLGMEELVTFVVMVIHLLICPYTKVEESFNIQAMHDIYYHGIDVKNFDHLEFPGVVPRTFLGPLFICISAAPFVSVVHFMETNKFLVQYIVRLFLGLFVLMGLITFSNAVRERFDADIRRCFYFITISQFHFMFYMSRPLPNIFALGLVLLALGAWMRQQYVRFFWFSGAAILVFRAELALFLMLTVCVDSYFWQRWLWPEGEVFWYNTILNKSSNWGVSFFLKQTSPFLWYFYSAIPRALGFSVVLVPLGLFLAPYRQRVTLLVVPAIGFVLLYSILPHKELRFIIYVFPVLNVSVACVVLRLWKNRSKSLLRKLLGYGAVLHIFGNLLSTGLFTYISYHNYPGGVAIDHLHHLEHPDTDIHVHIDVATAQTGVTRFTQLNKKWIYNKTENLEPGGSVMMSYTHLLLGASGEKDQNFIPYAKTHKILSKIEGFDSIKIDIKSFLPIKIEKTPKIFLLKKDKNIESGPKPSR</sequence>
<feature type="transmembrane region" description="Helical" evidence="12">
    <location>
        <begin position="321"/>
        <end position="341"/>
    </location>
</feature>
<gene>
    <name evidence="13" type="ORF">KUTeg_021174</name>
</gene>
<evidence type="ECO:0000256" key="8">
    <source>
        <dbReference type="ARBA" id="ARBA00022989"/>
    </source>
</evidence>
<evidence type="ECO:0000256" key="4">
    <source>
        <dbReference type="ARBA" id="ARBA00022676"/>
    </source>
</evidence>
<protein>
    <recommendedName>
        <fullName evidence="12">Mannosyltransferase</fullName>
        <ecNumber evidence="12">2.4.1.-</ecNumber>
    </recommendedName>
</protein>
<dbReference type="Pfam" id="PF03901">
    <property type="entry name" value="Glyco_transf_22"/>
    <property type="match status" value="2"/>
</dbReference>
<keyword evidence="14" id="KW-1185">Reference proteome</keyword>
<comment type="similarity">
    <text evidence="3 12">Belongs to the glycosyltransferase 22 family.</text>
</comment>
<keyword evidence="7 12" id="KW-0256">Endoplasmic reticulum</keyword>
<comment type="function">
    <text evidence="10">Mannosyltransferase that operates in the biosynthetic pathway of dolichol-linked oligosaccharides, the glycan precursors employed in protein asparagine (N)-glycosylation. The assembly of dolichol-linked oligosaccharides begins on the cytosolic side of the endoplasmic reticulum membrane and finishes in its lumen. The sequential addition of sugars to dolichol pyrophosphate produces dolichol-linked oligosaccharides containing fourteen sugars, including two GlcNAcs, nine mannoses and three glucoses. Once assembled, the oligosaccharide is transferred from the lipid to nascent proteins by oligosaccharyltransferases. In the lumen of the endoplasmic reticulum, adds the eighth mannose residue in an alpha-1,6 linkage onto Man(7)GlcNAc(2)-PP-dolichol to produce Man(8)GlcNAc(2)-PP-dolichol.</text>
</comment>
<evidence type="ECO:0000313" key="14">
    <source>
        <dbReference type="Proteomes" id="UP001217089"/>
    </source>
</evidence>
<keyword evidence="9 12" id="KW-0472">Membrane</keyword>
<evidence type="ECO:0000256" key="9">
    <source>
        <dbReference type="ARBA" id="ARBA00023136"/>
    </source>
</evidence>
<feature type="transmembrane region" description="Helical" evidence="12">
    <location>
        <begin position="353"/>
        <end position="376"/>
    </location>
</feature>
<feature type="transmembrane region" description="Helical" evidence="12">
    <location>
        <begin position="96"/>
        <end position="116"/>
    </location>
</feature>
<keyword evidence="4 12" id="KW-0328">Glycosyltransferase</keyword>
<dbReference type="InterPro" id="IPR005599">
    <property type="entry name" value="GPI_mannosylTrfase"/>
</dbReference>
<evidence type="ECO:0000256" key="7">
    <source>
        <dbReference type="ARBA" id="ARBA00022824"/>
    </source>
</evidence>
<comment type="caution">
    <text evidence="13">The sequence shown here is derived from an EMBL/GenBank/DDBJ whole genome shotgun (WGS) entry which is preliminary data.</text>
</comment>
<evidence type="ECO:0000313" key="13">
    <source>
        <dbReference type="EMBL" id="KAJ8302187.1"/>
    </source>
</evidence>
<keyword evidence="6 12" id="KW-0812">Transmembrane</keyword>
<comment type="catalytic activity">
    <reaction evidence="11">
        <text>an alpha-D-Man-(1-&gt;2)-alpha-D-Man-(1-&gt;2)-alpha-D-Man-(1-&gt;3)-[alpha-D-Man-(1-&gt;2)-alpha-D-Man-(1-&gt;3)-alpha-D-Man-(1-&gt;6)]-beta-D-Man-(1-&gt;4)-beta-D-GlcNAc-(1-&gt;4)-alpha-D-GlcNAc-diphospho-di-trans,poly-cis-dolichol + a di-trans,poly-cis-dolichyl beta-D-mannosyl phosphate = an alpha-D-Man-(1-&gt;2)-alpha-D-Man-(1-&gt;2)-alpha-D-Man-(1-&gt;3)-[alpha-D-Man-(1-&gt;2)-alpha-D-Man-(1-&gt;3)-[alpha-D-Man-(1-&gt;6)]-alpha-D-Man-(1-&gt;6)]-beta-D-Man-(1-&gt;4)-beta-D-GlcNAc-(1-&gt;4)-alpha-D-GlcNAc-diphospho-di-trans,poly-cis-dolichol + a di-trans,poly-cis-dolichyl phosphate + H(+)</text>
        <dbReference type="Rhea" id="RHEA:29535"/>
        <dbReference type="Rhea" id="RHEA-COMP:19498"/>
        <dbReference type="Rhea" id="RHEA-COMP:19501"/>
        <dbReference type="Rhea" id="RHEA-COMP:19518"/>
        <dbReference type="Rhea" id="RHEA-COMP:19519"/>
        <dbReference type="ChEBI" id="CHEBI:15378"/>
        <dbReference type="ChEBI" id="CHEBI:57683"/>
        <dbReference type="ChEBI" id="CHEBI:58211"/>
        <dbReference type="ChEBI" id="CHEBI:132517"/>
        <dbReference type="ChEBI" id="CHEBI:132519"/>
        <dbReference type="EC" id="2.4.1.260"/>
    </reaction>
    <physiologicalReaction direction="left-to-right" evidence="11">
        <dbReference type="Rhea" id="RHEA:29536"/>
    </physiologicalReaction>
</comment>
<evidence type="ECO:0000256" key="6">
    <source>
        <dbReference type="ARBA" id="ARBA00022692"/>
    </source>
</evidence>
<evidence type="ECO:0000256" key="2">
    <source>
        <dbReference type="ARBA" id="ARBA00004922"/>
    </source>
</evidence>
<organism evidence="13 14">
    <name type="scientific">Tegillarca granosa</name>
    <name type="common">Malaysian cockle</name>
    <name type="synonym">Anadara granosa</name>
    <dbReference type="NCBI Taxonomy" id="220873"/>
    <lineage>
        <taxon>Eukaryota</taxon>
        <taxon>Metazoa</taxon>
        <taxon>Spiralia</taxon>
        <taxon>Lophotrochozoa</taxon>
        <taxon>Mollusca</taxon>
        <taxon>Bivalvia</taxon>
        <taxon>Autobranchia</taxon>
        <taxon>Pteriomorphia</taxon>
        <taxon>Arcoida</taxon>
        <taxon>Arcoidea</taxon>
        <taxon>Arcidae</taxon>
        <taxon>Tegillarca</taxon>
    </lineage>
</organism>
<feature type="transmembrane region" description="Helical" evidence="12">
    <location>
        <begin position="297"/>
        <end position="315"/>
    </location>
</feature>
<dbReference type="EMBL" id="JARBDR010000918">
    <property type="protein sequence ID" value="KAJ8302187.1"/>
    <property type="molecule type" value="Genomic_DNA"/>
</dbReference>
<evidence type="ECO:0000256" key="5">
    <source>
        <dbReference type="ARBA" id="ARBA00022679"/>
    </source>
</evidence>
<feature type="transmembrane region" description="Helical" evidence="12">
    <location>
        <begin position="176"/>
        <end position="193"/>
    </location>
</feature>
<evidence type="ECO:0000256" key="3">
    <source>
        <dbReference type="ARBA" id="ARBA00007063"/>
    </source>
</evidence>
<dbReference type="EC" id="2.4.1.-" evidence="12"/>
<dbReference type="PANTHER" id="PTHR22760:SF1">
    <property type="entry name" value="DOL-P-MAN:MAN(7)GLCNAC(2)-PP-DOL ALPHA-1,6-MANNOSYLTRANSFERASE"/>
    <property type="match status" value="1"/>
</dbReference>
<accession>A0ABQ9EF55</accession>
<feature type="transmembrane region" description="Helical" evidence="12">
    <location>
        <begin position="122"/>
        <end position="142"/>
    </location>
</feature>
<evidence type="ECO:0000256" key="11">
    <source>
        <dbReference type="ARBA" id="ARBA00048899"/>
    </source>
</evidence>
<feature type="non-terminal residue" evidence="13">
    <location>
        <position position="508"/>
    </location>
</feature>
<feature type="transmembrane region" description="Helical" evidence="12">
    <location>
        <begin position="43"/>
        <end position="61"/>
    </location>
</feature>
<feature type="transmembrane region" description="Helical" evidence="12">
    <location>
        <begin position="200"/>
        <end position="230"/>
    </location>
</feature>